<gene>
    <name evidence="2" type="ORF">HXX76_002112</name>
</gene>
<evidence type="ECO:0000256" key="1">
    <source>
        <dbReference type="SAM" id="MobiDB-lite"/>
    </source>
</evidence>
<dbReference type="CDD" id="cd10527">
    <property type="entry name" value="SET_LSMT"/>
    <property type="match status" value="1"/>
</dbReference>
<evidence type="ECO:0000313" key="2">
    <source>
        <dbReference type="EMBL" id="KAG2443768.1"/>
    </source>
</evidence>
<evidence type="ECO:0008006" key="4">
    <source>
        <dbReference type="Google" id="ProtNLM"/>
    </source>
</evidence>
<evidence type="ECO:0000313" key="3">
    <source>
        <dbReference type="Proteomes" id="UP000650467"/>
    </source>
</evidence>
<dbReference type="Gene3D" id="3.90.1410.10">
    <property type="entry name" value="set domain protein methyltransferase, domain 1"/>
    <property type="match status" value="1"/>
</dbReference>
<dbReference type="SUPFAM" id="SSF82199">
    <property type="entry name" value="SET domain"/>
    <property type="match status" value="1"/>
</dbReference>
<dbReference type="AlphaFoldDB" id="A0A836B0I5"/>
<dbReference type="InterPro" id="IPR046341">
    <property type="entry name" value="SET_dom_sf"/>
</dbReference>
<dbReference type="PANTHER" id="PTHR13271">
    <property type="entry name" value="UNCHARACTERIZED PUTATIVE METHYLTRANSFERASE"/>
    <property type="match status" value="1"/>
</dbReference>
<dbReference type="EMBL" id="JAEHOC010000003">
    <property type="protein sequence ID" value="KAG2443768.1"/>
    <property type="molecule type" value="Genomic_DNA"/>
</dbReference>
<sequence length="587" mass="60772">MASAVSKALVNARQKCLSEEEAYWDPKPDFSRPISARNEAAALSWLLDHQAVVCRGGAADVAELHALCADYCARLGALAPPEQQRQQGVEAEAEAAGEEPSSSGRAFGDASAEAALKRWCTDKGMKAMGSPALFAAAAPAAAPAPAAGGGGSAAGDAAAAVVAAARGAPPLRGLRADAAVGPGDVVLHVPAELLISYETAKESDLGKVLTALPLDLGDDSVALIWTCVERREPEAAAAAWWASLPQRFATVLSAPDAEVDAALAGSPLAAEAGQARRHLAEAFAASQPAFESLIRAYPDYFQPHWFSWESYLWAAELWYSYGIQVQVGAGDIRTCLVPYLGLMNHHPLPHVVHFSRVDPATAGLRVRAFRPCAPGRQLFLSYGPYPNSKLLLFYGFALPDNPMDEVELGELKMPSGPSGTDRRALLAAAGTSLEGHRLRLPPPGAAASACVSPALLAAARVLAAPTDQLRGLKSLPPAQLKALLTAPLQPVAAAGGGEAASKEGAAAAARDAAAVALLCARVDELLAPAVSCAARLQERGSAATAAAEAAEKQEPDSTLQHFAGIYISGVVGILQAAQAYLQSLQPR</sequence>
<dbReference type="InterPro" id="IPR050600">
    <property type="entry name" value="SETD3_SETD6_MTase"/>
</dbReference>
<name>A0A836B0I5_CHLIN</name>
<dbReference type="Proteomes" id="UP000650467">
    <property type="component" value="Unassembled WGS sequence"/>
</dbReference>
<reference evidence="2" key="1">
    <citation type="journal article" date="2020" name="bioRxiv">
        <title>Comparative genomics of Chlamydomonas.</title>
        <authorList>
            <person name="Craig R.J."/>
            <person name="Hasan A.R."/>
            <person name="Ness R.W."/>
            <person name="Keightley P.D."/>
        </authorList>
    </citation>
    <scope>NUCLEOTIDE SEQUENCE</scope>
    <source>
        <strain evidence="2">SAG 7.73</strain>
    </source>
</reference>
<comment type="caution">
    <text evidence="2">The sequence shown here is derived from an EMBL/GenBank/DDBJ whole genome shotgun (WGS) entry which is preliminary data.</text>
</comment>
<protein>
    <recommendedName>
        <fullName evidence="4">SET domain-containing protein</fullName>
    </recommendedName>
</protein>
<dbReference type="GO" id="GO:0016279">
    <property type="term" value="F:protein-lysine N-methyltransferase activity"/>
    <property type="evidence" value="ECO:0007669"/>
    <property type="project" value="TreeGrafter"/>
</dbReference>
<organism evidence="2 3">
    <name type="scientific">Chlamydomonas incerta</name>
    <dbReference type="NCBI Taxonomy" id="51695"/>
    <lineage>
        <taxon>Eukaryota</taxon>
        <taxon>Viridiplantae</taxon>
        <taxon>Chlorophyta</taxon>
        <taxon>core chlorophytes</taxon>
        <taxon>Chlorophyceae</taxon>
        <taxon>CS clade</taxon>
        <taxon>Chlamydomonadales</taxon>
        <taxon>Chlamydomonadaceae</taxon>
        <taxon>Chlamydomonas</taxon>
    </lineage>
</organism>
<dbReference type="OrthoDB" id="341421at2759"/>
<feature type="region of interest" description="Disordered" evidence="1">
    <location>
        <begin position="83"/>
        <end position="108"/>
    </location>
</feature>
<proteinExistence type="predicted"/>
<dbReference type="PANTHER" id="PTHR13271:SF154">
    <property type="entry name" value="GRIP DOMAIN-CONTAINING PROTEIN"/>
    <property type="match status" value="1"/>
</dbReference>
<accession>A0A836B0I5</accession>
<keyword evidence="3" id="KW-1185">Reference proteome</keyword>